<sequence length="72" mass="7869">MVDHAFVFTVVEAHIIKGNATMLNHQGFRVRFVGDGDGFAQHGHAIDNGTDVFKQGADFPHDPLRHAVDTQG</sequence>
<dbReference type="Proteomes" id="UP000046067">
    <property type="component" value="Unassembled WGS sequence"/>
</dbReference>
<evidence type="ECO:0000313" key="1">
    <source>
        <dbReference type="EMBL" id="CSC42152.1"/>
    </source>
</evidence>
<reference evidence="1 2" key="1">
    <citation type="submission" date="2015-07" db="EMBL/GenBank/DDBJ databases">
        <authorList>
            <consortium name="Pathogen Informatics"/>
        </authorList>
    </citation>
    <scope>NUCLEOTIDE SEQUENCE [LARGE SCALE GENOMIC DNA]</scope>
    <source>
        <strain evidence="1 2">A325</strain>
    </source>
</reference>
<protein>
    <submittedName>
        <fullName evidence="1">Uncharacterized protein</fullName>
    </submittedName>
</protein>
<proteinExistence type="predicted"/>
<organism evidence="1 2">
    <name type="scientific">Vibrio cholerae</name>
    <dbReference type="NCBI Taxonomy" id="666"/>
    <lineage>
        <taxon>Bacteria</taxon>
        <taxon>Pseudomonadati</taxon>
        <taxon>Pseudomonadota</taxon>
        <taxon>Gammaproteobacteria</taxon>
        <taxon>Vibrionales</taxon>
        <taxon>Vibrionaceae</taxon>
        <taxon>Vibrio</taxon>
    </lineage>
</organism>
<name>A0A655YKU3_VIBCL</name>
<dbReference type="EMBL" id="CWQJ01000017">
    <property type="protein sequence ID" value="CSC42152.1"/>
    <property type="molecule type" value="Genomic_DNA"/>
</dbReference>
<dbReference type="AlphaFoldDB" id="A0A655YKU3"/>
<accession>A0A655YKU3</accession>
<gene>
    <name evidence="1" type="ORF">ERS013201_02583</name>
</gene>
<evidence type="ECO:0000313" key="2">
    <source>
        <dbReference type="Proteomes" id="UP000046067"/>
    </source>
</evidence>